<feature type="transmembrane region" description="Helical" evidence="2">
    <location>
        <begin position="362"/>
        <end position="387"/>
    </location>
</feature>
<dbReference type="RefSeq" id="WP_061787784.1">
    <property type="nucleotide sequence ID" value="NZ_LR134406.1"/>
</dbReference>
<keyword evidence="2" id="KW-1133">Transmembrane helix</keyword>
<name>A0A3S4UTQ1_9ACTN</name>
<feature type="transmembrane region" description="Helical" evidence="2">
    <location>
        <begin position="462"/>
        <end position="483"/>
    </location>
</feature>
<feature type="transmembrane region" description="Helical" evidence="2">
    <location>
        <begin position="260"/>
        <end position="280"/>
    </location>
</feature>
<gene>
    <name evidence="3" type="ORF">NCTC12967_00864</name>
</gene>
<feature type="transmembrane region" description="Helical" evidence="2">
    <location>
        <begin position="399"/>
        <end position="417"/>
    </location>
</feature>
<dbReference type="AlphaFoldDB" id="A0A3S4UTQ1"/>
<feature type="transmembrane region" description="Helical" evidence="2">
    <location>
        <begin position="296"/>
        <end position="316"/>
    </location>
</feature>
<evidence type="ECO:0000256" key="1">
    <source>
        <dbReference type="SAM" id="MobiDB-lite"/>
    </source>
</evidence>
<protein>
    <submittedName>
        <fullName evidence="3">Uncharacterized protein</fullName>
    </submittedName>
</protein>
<feature type="region of interest" description="Disordered" evidence="1">
    <location>
        <begin position="229"/>
        <end position="254"/>
    </location>
</feature>
<keyword evidence="2" id="KW-0812">Transmembrane</keyword>
<evidence type="ECO:0000256" key="2">
    <source>
        <dbReference type="SAM" id="Phobius"/>
    </source>
</evidence>
<organism evidence="3 4">
    <name type="scientific">Arachnia propionica</name>
    <dbReference type="NCBI Taxonomy" id="1750"/>
    <lineage>
        <taxon>Bacteria</taxon>
        <taxon>Bacillati</taxon>
        <taxon>Actinomycetota</taxon>
        <taxon>Actinomycetes</taxon>
        <taxon>Propionibacteriales</taxon>
        <taxon>Propionibacteriaceae</taxon>
        <taxon>Arachnia</taxon>
    </lineage>
</organism>
<dbReference type="GeneID" id="64406345"/>
<dbReference type="EMBL" id="LR134406">
    <property type="protein sequence ID" value="VEH69591.1"/>
    <property type="molecule type" value="Genomic_DNA"/>
</dbReference>
<feature type="transmembrane region" description="Helical" evidence="2">
    <location>
        <begin position="429"/>
        <end position="455"/>
    </location>
</feature>
<keyword evidence="4" id="KW-1185">Reference proteome</keyword>
<feature type="transmembrane region" description="Helical" evidence="2">
    <location>
        <begin position="517"/>
        <end position="539"/>
    </location>
</feature>
<accession>A0A3S4UTQ1</accession>
<dbReference type="Proteomes" id="UP000273044">
    <property type="component" value="Chromosome"/>
</dbReference>
<evidence type="ECO:0000313" key="4">
    <source>
        <dbReference type="Proteomes" id="UP000273044"/>
    </source>
</evidence>
<proteinExistence type="predicted"/>
<keyword evidence="2" id="KW-0472">Membrane</keyword>
<sequence>MREALRPPPRPSLRLADRSFTDEATLAEALRKGGPKMHAELADNLPELVEWAWTGPRGDPVRKAVARFRLLSQEAGAALLAAVLAGDGRSIVRGLDFSSTAHNELADADPGLVQNLFRGDALAQLGRFTRNENLLRLAHSWRILAEKAIAALPSGLGEKREATVRAIQLFTWRLTCRPGLDSALKQEYLNALRHHPGTPEAPWVQELADPQRITKARAVALIAALQETTPEPDGKPARPAKRKSRSDPSQPPPADIPPRLLAVLVSICSGFVLMLLWSLWGRALYENTQDVDVQRWWLYPFCQAVATVVAAILAGVFGSTPRFSPWAATTLQTLALLGGFLATGKPQTGTPPAVSTPSLAEIALAPGIGCLLVLLHGLLAVALPAPSPQRIHRTGKRRLLLWLAVGLPGAVVAAGWASTTLQILAGDGMWPAVITAGSVFAWWVLPVFVVNWLVLPLPQFRWWVPVLIGLPGAVFGILMPGWVGGRDPLLWLTGLLCRGGPDCAPWPFIATLLLPPWWPFLLAGVLHAAVAGIAGLAVISRREDLTPFQDIPG</sequence>
<reference evidence="3 4" key="1">
    <citation type="submission" date="2018-12" db="EMBL/GenBank/DDBJ databases">
        <authorList>
            <consortium name="Pathogen Informatics"/>
        </authorList>
    </citation>
    <scope>NUCLEOTIDE SEQUENCE [LARGE SCALE GENOMIC DNA]</scope>
    <source>
        <strain evidence="3 4">NCTC12967</strain>
    </source>
</reference>
<evidence type="ECO:0000313" key="3">
    <source>
        <dbReference type="EMBL" id="VEH69591.1"/>
    </source>
</evidence>